<dbReference type="GO" id="GO:1990114">
    <property type="term" value="P:RNA polymerase II core complex assembly"/>
    <property type="evidence" value="ECO:0007669"/>
    <property type="project" value="TreeGrafter"/>
</dbReference>
<evidence type="ECO:0000313" key="5">
    <source>
        <dbReference type="Proteomes" id="UP000195521"/>
    </source>
</evidence>
<dbReference type="RefSeq" id="XP_028543640.1">
    <property type="nucleotide sequence ID" value="XM_028687839.1"/>
</dbReference>
<proteinExistence type="inferred from homology"/>
<name>A0A1Y1JEU7_PLAGO</name>
<dbReference type="NCBIfam" id="TIGR00293">
    <property type="entry name" value="prefoldin subunit alpha"/>
    <property type="match status" value="1"/>
</dbReference>
<evidence type="ECO:0000256" key="1">
    <source>
        <dbReference type="ARBA" id="ARBA00010048"/>
    </source>
</evidence>
<gene>
    <name evidence="4" type="ORF">PGO_092510</name>
</gene>
<dbReference type="Gene3D" id="1.10.287.370">
    <property type="match status" value="1"/>
</dbReference>
<dbReference type="GO" id="GO:1990113">
    <property type="term" value="P:RNA polymerase I assembly"/>
    <property type="evidence" value="ECO:0007669"/>
    <property type="project" value="TreeGrafter"/>
</dbReference>
<dbReference type="SUPFAM" id="SSF46579">
    <property type="entry name" value="Prefoldin"/>
    <property type="match status" value="1"/>
</dbReference>
<comment type="caution">
    <text evidence="4">The sequence shown here is derived from an EMBL/GenBank/DDBJ whole genome shotgun (WGS) entry which is preliminary data.</text>
</comment>
<dbReference type="InterPro" id="IPR004127">
    <property type="entry name" value="Prefoldin_subunit_alpha"/>
</dbReference>
<comment type="similarity">
    <text evidence="1">Belongs to the prefoldin subunit alpha family.</text>
</comment>
<dbReference type="PANTHER" id="PTHR12674">
    <property type="entry name" value="PREFOLDIN SUBUNIT 5"/>
    <property type="match status" value="1"/>
</dbReference>
<reference evidence="5" key="1">
    <citation type="submission" date="2017-04" db="EMBL/GenBank/DDBJ databases">
        <title>Plasmodium gonderi genome.</title>
        <authorList>
            <person name="Arisue N."/>
            <person name="Honma H."/>
            <person name="Kawai S."/>
            <person name="Tougan T."/>
            <person name="Tanabe K."/>
            <person name="Horii T."/>
        </authorList>
    </citation>
    <scope>NUCLEOTIDE SEQUENCE [LARGE SCALE GENOMIC DNA]</scope>
    <source>
        <strain evidence="5">ATCC 30045</strain>
    </source>
</reference>
<dbReference type="GO" id="GO:0016272">
    <property type="term" value="C:prefoldin complex"/>
    <property type="evidence" value="ECO:0007669"/>
    <property type="project" value="InterPro"/>
</dbReference>
<feature type="compositionally biased region" description="Polar residues" evidence="3">
    <location>
        <begin position="250"/>
        <end position="259"/>
    </location>
</feature>
<organism evidence="4 5">
    <name type="scientific">Plasmodium gonderi</name>
    <dbReference type="NCBI Taxonomy" id="77519"/>
    <lineage>
        <taxon>Eukaryota</taxon>
        <taxon>Sar</taxon>
        <taxon>Alveolata</taxon>
        <taxon>Apicomplexa</taxon>
        <taxon>Aconoidasida</taxon>
        <taxon>Haemosporida</taxon>
        <taxon>Plasmodiidae</taxon>
        <taxon>Plasmodium</taxon>
        <taxon>Plasmodium (Plasmodium)</taxon>
    </lineage>
</organism>
<dbReference type="GO" id="GO:0005737">
    <property type="term" value="C:cytoplasm"/>
    <property type="evidence" value="ECO:0007669"/>
    <property type="project" value="TreeGrafter"/>
</dbReference>
<dbReference type="InterPro" id="IPR011599">
    <property type="entry name" value="PFD_alpha_archaea"/>
</dbReference>
<dbReference type="Proteomes" id="UP000195521">
    <property type="component" value="Unassembled WGS sequence"/>
</dbReference>
<dbReference type="AlphaFoldDB" id="A0A1Y1JEU7"/>
<dbReference type="EMBL" id="BDQF01000010">
    <property type="protein sequence ID" value="GAW81051.1"/>
    <property type="molecule type" value="Genomic_DNA"/>
</dbReference>
<dbReference type="OrthoDB" id="10267474at2759"/>
<feature type="compositionally biased region" description="Low complexity" evidence="3">
    <location>
        <begin position="233"/>
        <end position="249"/>
    </location>
</feature>
<evidence type="ECO:0000256" key="3">
    <source>
        <dbReference type="SAM" id="MobiDB-lite"/>
    </source>
</evidence>
<dbReference type="GO" id="GO:0006457">
    <property type="term" value="P:protein folding"/>
    <property type="evidence" value="ECO:0007669"/>
    <property type="project" value="InterPro"/>
</dbReference>
<accession>A0A1Y1JEU7</accession>
<dbReference type="GO" id="GO:1990115">
    <property type="term" value="P:RNA polymerase III assembly"/>
    <property type="evidence" value="ECO:0007669"/>
    <property type="project" value="TreeGrafter"/>
</dbReference>
<feature type="coiled-coil region" evidence="2">
    <location>
        <begin position="177"/>
        <end position="211"/>
    </location>
</feature>
<evidence type="ECO:0000256" key="2">
    <source>
        <dbReference type="SAM" id="Coils"/>
    </source>
</evidence>
<feature type="region of interest" description="Disordered" evidence="3">
    <location>
        <begin position="233"/>
        <end position="259"/>
    </location>
</feature>
<sequence length="259" mass="29821">MACDLEKIEEKEREKPNVVIQLNSLGLDELISLTLKLEEEWKLIKKNYAILEGAVLTYDKCKNSVEQLNPTKFEAKNFNAFMNELERSELIKLCNREQTAEGGVVPRDNEEYKPKDNSVEQLDNLIHKIEITKKEEQEDQAKSLDVHIPLTSLVYIPGKIVNTENFLVRMGTNYYVQRNAKQTIDYFNNKIKKLNEQIKRLKVTIIEKKNEIDLCKNYIQIKRELQMNAMNTNANATSTSGNANTNENAHSATSRDANP</sequence>
<evidence type="ECO:0000313" key="4">
    <source>
        <dbReference type="EMBL" id="GAW81051.1"/>
    </source>
</evidence>
<dbReference type="OMA" id="NYYVQRN"/>
<dbReference type="InterPro" id="IPR009053">
    <property type="entry name" value="Prefoldin"/>
</dbReference>
<dbReference type="GeneID" id="39747769"/>
<dbReference type="CDD" id="cd23157">
    <property type="entry name" value="Prefoldin_5"/>
    <property type="match status" value="1"/>
</dbReference>
<keyword evidence="5" id="KW-1185">Reference proteome</keyword>
<dbReference type="GO" id="GO:0051082">
    <property type="term" value="F:unfolded protein binding"/>
    <property type="evidence" value="ECO:0007669"/>
    <property type="project" value="InterPro"/>
</dbReference>
<dbReference type="Pfam" id="PF02996">
    <property type="entry name" value="Prefoldin"/>
    <property type="match status" value="1"/>
</dbReference>
<protein>
    <submittedName>
        <fullName evidence="4">Prefoldin subunit 5</fullName>
    </submittedName>
</protein>
<keyword evidence="2" id="KW-0175">Coiled coil</keyword>
<dbReference type="PANTHER" id="PTHR12674:SF2">
    <property type="entry name" value="PREFOLDIN SUBUNIT 5"/>
    <property type="match status" value="1"/>
</dbReference>